<keyword evidence="3" id="KW-0493">Microtubule</keyword>
<feature type="binding site" evidence="10">
    <location>
        <begin position="722"/>
        <end position="729"/>
    </location>
    <ligand>
        <name>ATP</name>
        <dbReference type="ChEBI" id="CHEBI:30616"/>
    </ligand>
</feature>
<feature type="region of interest" description="Disordered" evidence="12">
    <location>
        <begin position="422"/>
        <end position="480"/>
    </location>
</feature>
<feature type="region of interest" description="Disordered" evidence="12">
    <location>
        <begin position="1273"/>
        <end position="1297"/>
    </location>
</feature>
<name>W9QCM8_9ROSA</name>
<dbReference type="GO" id="GO:0005874">
    <property type="term" value="C:microtubule"/>
    <property type="evidence" value="ECO:0007669"/>
    <property type="project" value="UniProtKB-KW"/>
</dbReference>
<evidence type="ECO:0000256" key="5">
    <source>
        <dbReference type="ARBA" id="ARBA00022741"/>
    </source>
</evidence>
<keyword evidence="5 10" id="KW-0547">Nucleotide-binding</keyword>
<gene>
    <name evidence="14" type="ORF">L484_007401</name>
</gene>
<dbReference type="SMART" id="SM00320">
    <property type="entry name" value="WD40"/>
    <property type="match status" value="5"/>
</dbReference>
<dbReference type="InterPro" id="IPR027417">
    <property type="entry name" value="P-loop_NTPase"/>
</dbReference>
<dbReference type="SUPFAM" id="SSF52540">
    <property type="entry name" value="P-loop containing nucleoside triphosphate hydrolases"/>
    <property type="match status" value="1"/>
</dbReference>
<dbReference type="FunFam" id="3.40.850.10:FF:000057">
    <property type="entry name" value="kinesin-like protein KIN-14R"/>
    <property type="match status" value="1"/>
</dbReference>
<dbReference type="Proteomes" id="UP000030645">
    <property type="component" value="Unassembled WGS sequence"/>
</dbReference>
<dbReference type="eggNOG" id="KOG2444">
    <property type="taxonomic scope" value="Eukaryota"/>
</dbReference>
<sequence length="1508" mass="169860">MEINLGKLPFDIDFHPSDQLVSAALINGDFLLYRYSADSLPQRLLEVHAHTESCRALRFIDNGRAIVTGSPDQSILATDVETGSPIARLEDAHGEAINKIINIKESTIASGDDGGCIKVWDTRQRSCCNTFNAHTDYVSDMTFASDSMRLLGTSGDGTLSVCNLRRNKVQSQSEFSEDELLSVVIVKNGRKVVCGSQTGTLLLYSWGYFKDCSDRFVDLSPNSIDALLKLDEDRIITGSENGLINLVNILPNRIIQPIAEHSEYPIERLAFSHDKKFLGSVAHDQMLKIWDLDELLQHPGNNLEREAAAADNNDSDKMEMDMDMEVNPPKSNKGQSMMEFSLRDASPSPPRDLEIPQIKYLDSPDFLDTTGTITKCRHDKNNNLGTSVELSLENGIESHHSQIQIKTPSVRFSPFCQTFHHQETEEDDDDHHHELSPEASFELPPPPPEASDDKHLLPDPTTSSADGNFLSQSPKENGEFEVEVDYEKLVREYESQKEELTELRMVLEELKRENQVKSRECQEAKKSLEELQNELMRKSMHVGSLAFAIEGQVKEKSKWFSSLTDLTRKLKIMKMEHIKMAEEASAYEKFLADMNEMSSTVQSAINQQTNLNEHLKTKFVEGAKERKELYNKVLELKGNIRVFCRCRPLNNEETEAGASMVVDFESAKDGELSVKSNGVVKKTFKFDAVFSPQTEQADVFKDTVPFATSVLDGYNVCIFAYGQTGTGKTFTMEGTEEARGVNFRILEELFCVITERQKLYRYSVSVSVLEVYNEQIRDLLGPGTQTGAAGKRLEIRQVGEGVHHVLGLVEAHVSNMNEVWEVLQTGSNARAVGSTNANEHSSRSHCIHCVMVKGENLLNGECTRSKLWLVDLAGSERIAKTEVQGERLKETQNINRSLSALGDVISALATKSPHVPFRNSKLTHLLQDSLGGDSKTLMFVQISPNERDLGETICSLNFASRVRGVELGPVKKQLDNMEYLRYKQLAEKAKIDIKSKDVQMKKLEETVYGLEQKLKERDLKNKNLQDKVKELEAQLLVERKLARQHVDTKIAEQQQQQIKYQQEEQNTASIMPPLGNRPLGSLKNVTTDTSSVLAKDQVYSTQPLVEKNSYKPQVPFRPMEEFVRYIDMTEKENNPDMAEHPFLLKRTGRASICPMAKRKLPAAPAPRRNSLIPFPSTPTTTQIPLQFLPLAPIPADEKDDTDESDANCLPKQTSCNSPNLIKSGSRKLSNTLRRSLQKRIQTKSPMQQHLKKGVNVGMERVRVSIGSRGRPAHRVLLGNGRRNTPKGMQKQSQKEKERGWNVIKPVNYHFAKLATTDKGLRSFCSVEEKDLQTVLTPWWKRRMREGLALWYIYLSRLPSPTGEVVTVVCQESHIGWRRGSREVYVPECQPLLPARRLLRRDKTPPVSAGPSEDNTSPVGHRCVRNSGINSWRLHWGRLATTCLPSPPSRGALLYAKSPTSVGDGGLERYMYQSTNPFYQRGAFYEWTKPHPSRRAQVGTILHRWAIGV</sequence>
<feature type="region of interest" description="Disordered" evidence="12">
    <location>
        <begin position="1159"/>
        <end position="1178"/>
    </location>
</feature>
<evidence type="ECO:0000259" key="13">
    <source>
        <dbReference type="PROSITE" id="PS50067"/>
    </source>
</evidence>
<evidence type="ECO:0000256" key="1">
    <source>
        <dbReference type="ARBA" id="ARBA00010899"/>
    </source>
</evidence>
<feature type="coiled-coil region" evidence="11">
    <location>
        <begin position="483"/>
        <end position="541"/>
    </location>
</feature>
<keyword evidence="15" id="KW-1185">Reference proteome</keyword>
<evidence type="ECO:0000256" key="11">
    <source>
        <dbReference type="SAM" id="Coils"/>
    </source>
</evidence>
<feature type="domain" description="Kinesin motor" evidence="13">
    <location>
        <begin position="639"/>
        <end position="965"/>
    </location>
</feature>
<dbReference type="PROSITE" id="PS00678">
    <property type="entry name" value="WD_REPEATS_1"/>
    <property type="match status" value="1"/>
</dbReference>
<dbReference type="GO" id="GO:0007018">
    <property type="term" value="P:microtubule-based movement"/>
    <property type="evidence" value="ECO:0007669"/>
    <property type="project" value="InterPro"/>
</dbReference>
<dbReference type="PANTHER" id="PTHR47972">
    <property type="entry name" value="KINESIN-LIKE PROTEIN KLP-3"/>
    <property type="match status" value="1"/>
</dbReference>
<evidence type="ECO:0000313" key="14">
    <source>
        <dbReference type="EMBL" id="EXB27056.1"/>
    </source>
</evidence>
<keyword evidence="4" id="KW-0677">Repeat</keyword>
<feature type="region of interest" description="Disordered" evidence="12">
    <location>
        <begin position="1194"/>
        <end position="1224"/>
    </location>
</feature>
<dbReference type="GO" id="GO:0005524">
    <property type="term" value="F:ATP binding"/>
    <property type="evidence" value="ECO:0007669"/>
    <property type="project" value="UniProtKB-UniRule"/>
</dbReference>
<dbReference type="CDD" id="cd01366">
    <property type="entry name" value="KISc_C_terminal"/>
    <property type="match status" value="1"/>
</dbReference>
<dbReference type="InterPro" id="IPR027640">
    <property type="entry name" value="Kinesin-like_fam"/>
</dbReference>
<evidence type="ECO:0000256" key="6">
    <source>
        <dbReference type="ARBA" id="ARBA00022840"/>
    </source>
</evidence>
<dbReference type="Pfam" id="PF24796">
    <property type="entry name" value="WDR55"/>
    <property type="match status" value="1"/>
</dbReference>
<evidence type="ECO:0000313" key="15">
    <source>
        <dbReference type="Proteomes" id="UP000030645"/>
    </source>
</evidence>
<protein>
    <recommendedName>
        <fullName evidence="13">Kinesin motor domain-containing protein</fullName>
    </recommendedName>
</protein>
<dbReference type="InterPro" id="IPR015943">
    <property type="entry name" value="WD40/YVTN_repeat-like_dom_sf"/>
</dbReference>
<feature type="repeat" description="WD" evidence="9">
    <location>
        <begin position="259"/>
        <end position="293"/>
    </location>
</feature>
<dbReference type="PRINTS" id="PR00380">
    <property type="entry name" value="KINESINHEAVY"/>
</dbReference>
<dbReference type="InterPro" id="IPR019821">
    <property type="entry name" value="Kinesin_motor_CS"/>
</dbReference>
<reference evidence="15" key="1">
    <citation type="submission" date="2013-01" db="EMBL/GenBank/DDBJ databases">
        <title>Draft Genome Sequence of a Mulberry Tree, Morus notabilis C.K. Schneid.</title>
        <authorList>
            <person name="He N."/>
            <person name="Zhao S."/>
        </authorList>
    </citation>
    <scope>NUCLEOTIDE SEQUENCE</scope>
</reference>
<organism evidence="14 15">
    <name type="scientific">Morus notabilis</name>
    <dbReference type="NCBI Taxonomy" id="981085"/>
    <lineage>
        <taxon>Eukaryota</taxon>
        <taxon>Viridiplantae</taxon>
        <taxon>Streptophyta</taxon>
        <taxon>Embryophyta</taxon>
        <taxon>Tracheophyta</taxon>
        <taxon>Spermatophyta</taxon>
        <taxon>Magnoliopsida</taxon>
        <taxon>eudicotyledons</taxon>
        <taxon>Gunneridae</taxon>
        <taxon>Pentapetalae</taxon>
        <taxon>rosids</taxon>
        <taxon>fabids</taxon>
        <taxon>Rosales</taxon>
        <taxon>Moraceae</taxon>
        <taxon>Moreae</taxon>
        <taxon>Morus</taxon>
    </lineage>
</organism>
<dbReference type="PANTHER" id="PTHR47972:SF35">
    <property type="entry name" value="KINESIN-LIKE PROTEIN KIN-14Q"/>
    <property type="match status" value="1"/>
</dbReference>
<dbReference type="InterPro" id="IPR001752">
    <property type="entry name" value="Kinesin_motor_dom"/>
</dbReference>
<proteinExistence type="inferred from homology"/>
<dbReference type="InterPro" id="IPR036961">
    <property type="entry name" value="Kinesin_motor_dom_sf"/>
</dbReference>
<dbReference type="PROSITE" id="PS50082">
    <property type="entry name" value="WD_REPEATS_2"/>
    <property type="match status" value="2"/>
</dbReference>
<evidence type="ECO:0000256" key="2">
    <source>
        <dbReference type="ARBA" id="ARBA00022574"/>
    </source>
</evidence>
<evidence type="ECO:0000256" key="7">
    <source>
        <dbReference type="ARBA" id="ARBA00023054"/>
    </source>
</evidence>
<keyword evidence="6 10" id="KW-0067">ATP-binding</keyword>
<keyword evidence="2 9" id="KW-0853">WD repeat</keyword>
<dbReference type="FunFam" id="2.130.10.10:FF:000516">
    <property type="entry name" value="WD repeat-containing protein 55-like"/>
    <property type="match status" value="1"/>
</dbReference>
<dbReference type="InterPro" id="IPR036322">
    <property type="entry name" value="WD40_repeat_dom_sf"/>
</dbReference>
<dbReference type="Pfam" id="PF00225">
    <property type="entry name" value="Kinesin"/>
    <property type="match status" value="1"/>
</dbReference>
<dbReference type="InterPro" id="IPR001680">
    <property type="entry name" value="WD40_rpt"/>
</dbReference>
<dbReference type="SMART" id="SM00129">
    <property type="entry name" value="KISc"/>
    <property type="match status" value="1"/>
</dbReference>
<dbReference type="GO" id="GO:0008017">
    <property type="term" value="F:microtubule binding"/>
    <property type="evidence" value="ECO:0007669"/>
    <property type="project" value="InterPro"/>
</dbReference>
<evidence type="ECO:0000256" key="8">
    <source>
        <dbReference type="ARBA" id="ARBA00023175"/>
    </source>
</evidence>
<dbReference type="InterPro" id="IPR019775">
    <property type="entry name" value="WD40_repeat_CS"/>
</dbReference>
<keyword evidence="8 10" id="KW-0505">Motor protein</keyword>
<dbReference type="Gene3D" id="3.40.850.10">
    <property type="entry name" value="Kinesin motor domain"/>
    <property type="match status" value="1"/>
</dbReference>
<dbReference type="PROSITE" id="PS00411">
    <property type="entry name" value="KINESIN_MOTOR_1"/>
    <property type="match status" value="1"/>
</dbReference>
<dbReference type="GO" id="GO:0003777">
    <property type="term" value="F:microtubule motor activity"/>
    <property type="evidence" value="ECO:0007669"/>
    <property type="project" value="InterPro"/>
</dbReference>
<feature type="repeat" description="WD" evidence="9">
    <location>
        <begin position="47"/>
        <end position="88"/>
    </location>
</feature>
<comment type="similarity">
    <text evidence="1">Belongs to the TRAFAC class myosin-kinesin ATPase superfamily. Kinesin family. KIN-14 subfamily.</text>
</comment>
<evidence type="ECO:0000256" key="3">
    <source>
        <dbReference type="ARBA" id="ARBA00022701"/>
    </source>
</evidence>
<accession>W9QCM8</accession>
<feature type="coiled-coil region" evidence="11">
    <location>
        <begin position="986"/>
        <end position="1041"/>
    </location>
</feature>
<feature type="region of interest" description="Disordered" evidence="12">
    <location>
        <begin position="1399"/>
        <end position="1419"/>
    </location>
</feature>
<evidence type="ECO:0000256" key="10">
    <source>
        <dbReference type="PROSITE-ProRule" id="PRU00283"/>
    </source>
</evidence>
<feature type="compositionally biased region" description="Polar residues" evidence="12">
    <location>
        <begin position="460"/>
        <end position="475"/>
    </location>
</feature>
<feature type="compositionally biased region" description="Polar residues" evidence="12">
    <location>
        <begin position="1210"/>
        <end position="1224"/>
    </location>
</feature>
<dbReference type="PROSITE" id="PS50067">
    <property type="entry name" value="KINESIN_MOTOR_2"/>
    <property type="match status" value="1"/>
</dbReference>
<keyword evidence="7 11" id="KW-0175">Coiled coil</keyword>
<evidence type="ECO:0000256" key="9">
    <source>
        <dbReference type="PROSITE-ProRule" id="PRU00221"/>
    </source>
</evidence>
<evidence type="ECO:0000256" key="12">
    <source>
        <dbReference type="SAM" id="MobiDB-lite"/>
    </source>
</evidence>
<dbReference type="Gene3D" id="2.130.10.10">
    <property type="entry name" value="YVTN repeat-like/Quinoprotein amine dehydrogenase"/>
    <property type="match status" value="2"/>
</dbReference>
<dbReference type="EMBL" id="KE343375">
    <property type="protein sequence ID" value="EXB27056.1"/>
    <property type="molecule type" value="Genomic_DNA"/>
</dbReference>
<dbReference type="SUPFAM" id="SSF50978">
    <property type="entry name" value="WD40 repeat-like"/>
    <property type="match status" value="1"/>
</dbReference>
<dbReference type="STRING" id="981085.W9QCM8"/>
<evidence type="ECO:0000256" key="4">
    <source>
        <dbReference type="ARBA" id="ARBA00022737"/>
    </source>
</evidence>
<dbReference type="eggNOG" id="KOG0239">
    <property type="taxonomic scope" value="Eukaryota"/>
</dbReference>